<dbReference type="AlphaFoldDB" id="A0AAE1Z764"/>
<name>A0AAE1Z764_SCHME</name>
<reference evidence="1" key="2">
    <citation type="journal article" date="2023" name="Infect Dis Poverty">
        <title>Chromosome-scale genome of the human blood fluke Schistosoma mekongi and its implications for public health.</title>
        <authorList>
            <person name="Zhou M."/>
            <person name="Xu L."/>
            <person name="Xu D."/>
            <person name="Chen W."/>
            <person name="Khan J."/>
            <person name="Hu Y."/>
            <person name="Huang H."/>
            <person name="Wei H."/>
            <person name="Zhang Y."/>
            <person name="Chusongsang P."/>
            <person name="Tanasarnprasert K."/>
            <person name="Hu X."/>
            <person name="Limpanont Y."/>
            <person name="Lv Z."/>
        </authorList>
    </citation>
    <scope>NUCLEOTIDE SEQUENCE</scope>
    <source>
        <strain evidence="1">LV_2022a</strain>
    </source>
</reference>
<reference evidence="1" key="1">
    <citation type="submission" date="2022-04" db="EMBL/GenBank/DDBJ databases">
        <authorList>
            <person name="Xu L."/>
            <person name="Lv Z."/>
        </authorList>
    </citation>
    <scope>NUCLEOTIDE SEQUENCE</scope>
    <source>
        <strain evidence="1">LV_2022a</strain>
    </source>
</reference>
<evidence type="ECO:0000313" key="2">
    <source>
        <dbReference type="Proteomes" id="UP001292079"/>
    </source>
</evidence>
<organism evidence="1 2">
    <name type="scientific">Schistosoma mekongi</name>
    <name type="common">Parasitic worm</name>
    <dbReference type="NCBI Taxonomy" id="38744"/>
    <lineage>
        <taxon>Eukaryota</taxon>
        <taxon>Metazoa</taxon>
        <taxon>Spiralia</taxon>
        <taxon>Lophotrochozoa</taxon>
        <taxon>Platyhelminthes</taxon>
        <taxon>Trematoda</taxon>
        <taxon>Digenea</taxon>
        <taxon>Strigeidida</taxon>
        <taxon>Schistosomatoidea</taxon>
        <taxon>Schistosomatidae</taxon>
        <taxon>Schistosoma</taxon>
    </lineage>
</organism>
<gene>
    <name evidence="1" type="ORF">MN116_008287</name>
</gene>
<proteinExistence type="predicted"/>
<dbReference type="Proteomes" id="UP001292079">
    <property type="component" value="Unassembled WGS sequence"/>
</dbReference>
<accession>A0AAE1Z764</accession>
<evidence type="ECO:0000313" key="1">
    <source>
        <dbReference type="EMBL" id="KAK4468119.1"/>
    </source>
</evidence>
<dbReference type="PANTHER" id="PTHR34927">
    <property type="entry name" value="IQ DOMAIN-CONTAINING PROTEIN K"/>
    <property type="match status" value="1"/>
</dbReference>
<dbReference type="Pfam" id="PF00612">
    <property type="entry name" value="IQ"/>
    <property type="match status" value="1"/>
</dbReference>
<dbReference type="PANTHER" id="PTHR34927:SF1">
    <property type="entry name" value="IQ DOMAIN-CONTAINING PROTEIN K"/>
    <property type="match status" value="1"/>
</dbReference>
<keyword evidence="2" id="KW-1185">Reference proteome</keyword>
<protein>
    <recommendedName>
        <fullName evidence="3">IQ domain-containing protein</fullName>
    </recommendedName>
</protein>
<dbReference type="InterPro" id="IPR000048">
    <property type="entry name" value="IQ_motif_EF-hand-BS"/>
</dbReference>
<dbReference type="CDD" id="cd22969">
    <property type="entry name" value="DD_IQCK"/>
    <property type="match status" value="1"/>
</dbReference>
<dbReference type="EMBL" id="JALJAT010000007">
    <property type="protein sequence ID" value="KAK4468119.1"/>
    <property type="molecule type" value="Genomic_DNA"/>
</dbReference>
<comment type="caution">
    <text evidence="1">The sequence shown here is derived from an EMBL/GenBank/DDBJ whole genome shotgun (WGS) entry which is preliminary data.</text>
</comment>
<dbReference type="InterPro" id="IPR043408">
    <property type="entry name" value="IQCK"/>
</dbReference>
<evidence type="ECO:0008006" key="3">
    <source>
        <dbReference type="Google" id="ProtNLM"/>
    </source>
</evidence>
<sequence>MSKNRLWNSILSDSQLEKYGLIPEEVYKSTILNNDSYQPIQSFKLSPENSCDDYYQQSLDDVLMKPYSDYAKTCTPGEYLTRFIFPILLPAMEAMLEQAKRGRCFEKKRFGFNGLDFLTFYLYKNNVYNTKDDNRKDLQDLSNIPWINEEWQKNPRKPLPLSLQWTDEEAVIKLQSYWRGYLVFYSSMMYNINELNTNNSINDCIVEVIPLDNQV</sequence>